<dbReference type="AlphaFoldDB" id="A0A6B0UEP7"/>
<reference evidence="2" key="1">
    <citation type="submission" date="2019-12" db="EMBL/GenBank/DDBJ databases">
        <title>An insight into the sialome of adult female Ixodes ricinus ticks feeding for 6 days.</title>
        <authorList>
            <person name="Perner J."/>
            <person name="Ribeiro J.M.C."/>
        </authorList>
    </citation>
    <scope>NUCLEOTIDE SEQUENCE</scope>
    <source>
        <strain evidence="2">Semi-engorged</strain>
        <tissue evidence="2">Salivary glands</tissue>
    </source>
</reference>
<sequence>MHWFWEFLALLSGTPCIYIYRVSEVTRLDLKWTVEVDACMWRFGLFVRGVFRGSVFSCGVAKRSSLPVKNGAGRLAGVCGRRRPGPVAGCVGRSY</sequence>
<proteinExistence type="predicted"/>
<protein>
    <submittedName>
        <fullName evidence="2">Putative secreted protein</fullName>
    </submittedName>
</protein>
<evidence type="ECO:0000256" key="1">
    <source>
        <dbReference type="SAM" id="SignalP"/>
    </source>
</evidence>
<feature type="signal peptide" evidence="1">
    <location>
        <begin position="1"/>
        <end position="19"/>
    </location>
</feature>
<accession>A0A6B0UEP7</accession>
<keyword evidence="1" id="KW-0732">Signal</keyword>
<evidence type="ECO:0000313" key="2">
    <source>
        <dbReference type="EMBL" id="MXU87285.1"/>
    </source>
</evidence>
<dbReference type="EMBL" id="GIFC01005202">
    <property type="protein sequence ID" value="MXU87285.1"/>
    <property type="molecule type" value="Transcribed_RNA"/>
</dbReference>
<organism evidence="2">
    <name type="scientific">Ixodes ricinus</name>
    <name type="common">Common tick</name>
    <name type="synonym">Acarus ricinus</name>
    <dbReference type="NCBI Taxonomy" id="34613"/>
    <lineage>
        <taxon>Eukaryota</taxon>
        <taxon>Metazoa</taxon>
        <taxon>Ecdysozoa</taxon>
        <taxon>Arthropoda</taxon>
        <taxon>Chelicerata</taxon>
        <taxon>Arachnida</taxon>
        <taxon>Acari</taxon>
        <taxon>Parasitiformes</taxon>
        <taxon>Ixodida</taxon>
        <taxon>Ixodoidea</taxon>
        <taxon>Ixodidae</taxon>
        <taxon>Ixodinae</taxon>
        <taxon>Ixodes</taxon>
    </lineage>
</organism>
<feature type="chain" id="PRO_5025399823" evidence="1">
    <location>
        <begin position="20"/>
        <end position="95"/>
    </location>
</feature>
<name>A0A6B0UEP7_IXORI</name>